<reference evidence="2 3" key="1">
    <citation type="submission" date="2019-08" db="EMBL/GenBank/DDBJ databases">
        <title>In-depth cultivation of the pig gut microbiome towards novel bacterial diversity and tailored functional studies.</title>
        <authorList>
            <person name="Wylensek D."/>
            <person name="Hitch T.C.A."/>
            <person name="Clavel T."/>
        </authorList>
    </citation>
    <scope>NUCLEOTIDE SEQUENCE [LARGE SCALE GENOMIC DNA]</scope>
    <source>
        <strain evidence="2 3">BSM-380-WT-5A</strain>
    </source>
</reference>
<evidence type="ECO:0000256" key="1">
    <source>
        <dbReference type="SAM" id="Phobius"/>
    </source>
</evidence>
<dbReference type="AlphaFoldDB" id="A0A7X2TNC9"/>
<keyword evidence="3" id="KW-1185">Reference proteome</keyword>
<accession>A0A7X2TNC9</accession>
<protein>
    <submittedName>
        <fullName evidence="2">Uncharacterized protein</fullName>
    </submittedName>
</protein>
<evidence type="ECO:0000313" key="3">
    <source>
        <dbReference type="Proteomes" id="UP000440513"/>
    </source>
</evidence>
<keyword evidence="1" id="KW-0812">Transmembrane</keyword>
<feature type="transmembrane region" description="Helical" evidence="1">
    <location>
        <begin position="6"/>
        <end position="25"/>
    </location>
</feature>
<feature type="transmembrane region" description="Helical" evidence="1">
    <location>
        <begin position="32"/>
        <end position="48"/>
    </location>
</feature>
<dbReference type="RefSeq" id="WP_154433215.1">
    <property type="nucleotide sequence ID" value="NZ_VUMS01000057.1"/>
</dbReference>
<sequence length="194" mass="22255">MNTKHTIFACMYGFMGLIMTILTIICIAESDTAALISFYLICAVLLWVKTIQHVKLALPPVIPIGMRYENLCSLVDELADFAHAGDYASISITLDPDYSCYSTFVFKTACGEIKMYDIIEHGYTYTTAERMVEIFKKLNNRLSGYMVYDYNVIHSRALNDPIPDNIYLFLGETARKKRMDEEQKRLSDINRKQL</sequence>
<dbReference type="EMBL" id="VUMS01000057">
    <property type="protein sequence ID" value="MST67915.1"/>
    <property type="molecule type" value="Genomic_DNA"/>
</dbReference>
<organism evidence="2 3">
    <name type="scientific">Oliverpabstia intestinalis</name>
    <dbReference type="NCBI Taxonomy" id="2606633"/>
    <lineage>
        <taxon>Bacteria</taxon>
        <taxon>Bacillati</taxon>
        <taxon>Bacillota</taxon>
        <taxon>Clostridia</taxon>
        <taxon>Lachnospirales</taxon>
        <taxon>Lachnospiraceae</taxon>
        <taxon>Oliverpabstia</taxon>
    </lineage>
</organism>
<gene>
    <name evidence="2" type="ORF">FYJ57_14710</name>
</gene>
<comment type="caution">
    <text evidence="2">The sequence shown here is derived from an EMBL/GenBank/DDBJ whole genome shotgun (WGS) entry which is preliminary data.</text>
</comment>
<keyword evidence="1" id="KW-1133">Transmembrane helix</keyword>
<dbReference type="Proteomes" id="UP000440513">
    <property type="component" value="Unassembled WGS sequence"/>
</dbReference>
<evidence type="ECO:0000313" key="2">
    <source>
        <dbReference type="EMBL" id="MST67915.1"/>
    </source>
</evidence>
<keyword evidence="1" id="KW-0472">Membrane</keyword>
<name>A0A7X2TNC9_9FIRM</name>
<proteinExistence type="predicted"/>